<reference evidence="2 3" key="1">
    <citation type="submission" date="2018-10" db="EMBL/GenBank/DDBJ databases">
        <title>Ulvibacterium marinum gen. nov., sp. nov., a novel marine bacterium of the family Flavobacteriaceae, isolated from a culture of the green alga Ulva prolifera.</title>
        <authorList>
            <person name="Zhang Z."/>
        </authorList>
    </citation>
    <scope>NUCLEOTIDE SEQUENCE [LARGE SCALE GENOMIC DNA]</scope>
    <source>
        <strain evidence="2 3">CCMM003</strain>
    </source>
</reference>
<comment type="caution">
    <text evidence="2">The sequence shown here is derived from an EMBL/GenBank/DDBJ whole genome shotgun (WGS) entry which is preliminary data.</text>
</comment>
<dbReference type="CDD" id="cd04301">
    <property type="entry name" value="NAT_SF"/>
    <property type="match status" value="1"/>
</dbReference>
<organism evidence="2 3">
    <name type="scientific">Ulvibacterium marinum</name>
    <dbReference type="NCBI Taxonomy" id="2419782"/>
    <lineage>
        <taxon>Bacteria</taxon>
        <taxon>Pseudomonadati</taxon>
        <taxon>Bacteroidota</taxon>
        <taxon>Flavobacteriia</taxon>
        <taxon>Flavobacteriales</taxon>
        <taxon>Flavobacteriaceae</taxon>
        <taxon>Ulvibacterium</taxon>
    </lineage>
</organism>
<dbReference type="OrthoDB" id="9792929at2"/>
<dbReference type="InterPro" id="IPR016181">
    <property type="entry name" value="Acyl_CoA_acyltransferase"/>
</dbReference>
<dbReference type="GO" id="GO:0004343">
    <property type="term" value="F:glucosamine 6-phosphate N-acetyltransferase activity"/>
    <property type="evidence" value="ECO:0007669"/>
    <property type="project" value="TreeGrafter"/>
</dbReference>
<dbReference type="SUPFAM" id="SSF55729">
    <property type="entry name" value="Acyl-CoA N-acyltransferases (Nat)"/>
    <property type="match status" value="1"/>
</dbReference>
<protein>
    <submittedName>
        <fullName evidence="2">GNAT family N-acetyltransferase</fullName>
    </submittedName>
</protein>
<feature type="domain" description="N-acetyltransferase" evidence="1">
    <location>
        <begin position="1"/>
        <end position="141"/>
    </location>
</feature>
<dbReference type="PANTHER" id="PTHR13355">
    <property type="entry name" value="GLUCOSAMINE 6-PHOSPHATE N-ACETYLTRANSFERASE"/>
    <property type="match status" value="1"/>
</dbReference>
<dbReference type="InterPro" id="IPR000182">
    <property type="entry name" value="GNAT_dom"/>
</dbReference>
<dbReference type="Gene3D" id="3.40.630.30">
    <property type="match status" value="1"/>
</dbReference>
<evidence type="ECO:0000313" key="2">
    <source>
        <dbReference type="EMBL" id="RKN82425.1"/>
    </source>
</evidence>
<evidence type="ECO:0000259" key="1">
    <source>
        <dbReference type="PROSITE" id="PS51186"/>
    </source>
</evidence>
<dbReference type="EMBL" id="RBCJ01000001">
    <property type="protein sequence ID" value="RKN82425.1"/>
    <property type="molecule type" value="Genomic_DNA"/>
</dbReference>
<dbReference type="Proteomes" id="UP000276603">
    <property type="component" value="Unassembled WGS sequence"/>
</dbReference>
<dbReference type="PANTHER" id="PTHR13355:SF11">
    <property type="entry name" value="GLUCOSAMINE 6-PHOSPHATE N-ACETYLTRANSFERASE"/>
    <property type="match status" value="1"/>
</dbReference>
<gene>
    <name evidence="2" type="ORF">D7Z94_00800</name>
</gene>
<sequence>MELSLLTPSDIDPETENQIHTLFKQLNAVIVPLSLKIILDPKNPAIVACCTLENQIVGVAVMAEYSVISGRKGWIEDVVVDEAHRGKGIGRKLMEFLINEGGQKGLYEILLFTAYHRKPAHQLYQNLGFQKKESQIYTLKL</sequence>
<name>A0A3B0C8L8_9FLAO</name>
<accession>A0A3B0C8L8</accession>
<dbReference type="RefSeq" id="WP_120709616.1">
    <property type="nucleotide sequence ID" value="NZ_RBCJ01000001.1"/>
</dbReference>
<keyword evidence="3" id="KW-1185">Reference proteome</keyword>
<dbReference type="InterPro" id="IPR039143">
    <property type="entry name" value="GNPNAT1-like"/>
</dbReference>
<proteinExistence type="predicted"/>
<dbReference type="AlphaFoldDB" id="A0A3B0C8L8"/>
<dbReference type="PROSITE" id="PS51186">
    <property type="entry name" value="GNAT"/>
    <property type="match status" value="1"/>
</dbReference>
<evidence type="ECO:0000313" key="3">
    <source>
        <dbReference type="Proteomes" id="UP000276603"/>
    </source>
</evidence>
<keyword evidence="2" id="KW-0808">Transferase</keyword>
<dbReference type="Pfam" id="PF00583">
    <property type="entry name" value="Acetyltransf_1"/>
    <property type="match status" value="1"/>
</dbReference>